<name>A0A2G5K5D2_9RHOB</name>
<evidence type="ECO:0000313" key="11">
    <source>
        <dbReference type="Proteomes" id="UP000231516"/>
    </source>
</evidence>
<dbReference type="EMBL" id="MDGM01000012">
    <property type="protein sequence ID" value="PIB24233.1"/>
    <property type="molecule type" value="Genomic_DNA"/>
</dbReference>
<evidence type="ECO:0000256" key="5">
    <source>
        <dbReference type="ARBA" id="ARBA00022989"/>
    </source>
</evidence>
<dbReference type="Pfam" id="PF25539">
    <property type="entry name" value="Bestrophin_2"/>
    <property type="match status" value="1"/>
</dbReference>
<gene>
    <name evidence="10" type="ORF">BFP76_03135</name>
</gene>
<keyword evidence="7 9" id="KW-0472">Membrane</keyword>
<feature type="transmembrane region" description="Helical" evidence="9">
    <location>
        <begin position="24"/>
        <end position="45"/>
    </location>
</feature>
<dbReference type="GO" id="GO:0005886">
    <property type="term" value="C:plasma membrane"/>
    <property type="evidence" value="ECO:0007669"/>
    <property type="project" value="UniProtKB-SubCell"/>
</dbReference>
<evidence type="ECO:0000256" key="1">
    <source>
        <dbReference type="ARBA" id="ARBA00004651"/>
    </source>
</evidence>
<evidence type="ECO:0000256" key="6">
    <source>
        <dbReference type="ARBA" id="ARBA00023065"/>
    </source>
</evidence>
<keyword evidence="3" id="KW-1003">Cell membrane</keyword>
<organism evidence="10 11">
    <name type="scientific">Paramylibacter kogurei</name>
    <dbReference type="NCBI Taxonomy" id="1889778"/>
    <lineage>
        <taxon>Bacteria</taxon>
        <taxon>Pseudomonadati</taxon>
        <taxon>Pseudomonadota</taxon>
        <taxon>Alphaproteobacteria</taxon>
        <taxon>Rhodobacterales</taxon>
        <taxon>Paracoccaceae</taxon>
        <taxon>Paramylibacter</taxon>
    </lineage>
</organism>
<keyword evidence="2" id="KW-0813">Transport</keyword>
<dbReference type="GO" id="GO:0005254">
    <property type="term" value="F:chloride channel activity"/>
    <property type="evidence" value="ECO:0007669"/>
    <property type="project" value="InterPro"/>
</dbReference>
<dbReference type="InterPro" id="IPR044669">
    <property type="entry name" value="YneE/VCCN1/2-like"/>
</dbReference>
<comment type="subcellular location">
    <subcellularLocation>
        <location evidence="1">Cell membrane</location>
        <topology evidence="1">Multi-pass membrane protein</topology>
    </subcellularLocation>
</comment>
<reference evidence="10 11" key="1">
    <citation type="submission" date="2016-08" db="EMBL/GenBank/DDBJ databases">
        <title>Draft genome of Amylibacter sp. strain 4G11.</title>
        <authorList>
            <person name="Wong S.-K."/>
            <person name="Hamasaki K."/>
            <person name="Yoshizawa S."/>
        </authorList>
    </citation>
    <scope>NUCLEOTIDE SEQUENCE [LARGE SCALE GENOMIC DNA]</scope>
    <source>
        <strain evidence="10 11">4G11</strain>
    </source>
</reference>
<dbReference type="PANTHER" id="PTHR33281:SF19">
    <property type="entry name" value="VOLTAGE-DEPENDENT ANION CHANNEL-FORMING PROTEIN YNEE"/>
    <property type="match status" value="1"/>
</dbReference>
<keyword evidence="11" id="KW-1185">Reference proteome</keyword>
<comment type="similarity">
    <text evidence="8">Belongs to the anion channel-forming bestrophin (TC 1.A.46) family.</text>
</comment>
<dbReference type="PANTHER" id="PTHR33281">
    <property type="entry name" value="UPF0187 PROTEIN YNEE"/>
    <property type="match status" value="1"/>
</dbReference>
<evidence type="ECO:0000256" key="7">
    <source>
        <dbReference type="ARBA" id="ARBA00023136"/>
    </source>
</evidence>
<evidence type="ECO:0000256" key="4">
    <source>
        <dbReference type="ARBA" id="ARBA00022692"/>
    </source>
</evidence>
<proteinExistence type="inferred from homology"/>
<evidence type="ECO:0000256" key="2">
    <source>
        <dbReference type="ARBA" id="ARBA00022448"/>
    </source>
</evidence>
<evidence type="ECO:0000256" key="3">
    <source>
        <dbReference type="ARBA" id="ARBA00022475"/>
    </source>
</evidence>
<accession>A0A2G5K5D2</accession>
<dbReference type="Proteomes" id="UP000231516">
    <property type="component" value="Unassembled WGS sequence"/>
</dbReference>
<dbReference type="OrthoDB" id="445589at2"/>
<dbReference type="AlphaFoldDB" id="A0A2G5K5D2"/>
<keyword evidence="6" id="KW-0406">Ion transport</keyword>
<feature type="transmembrane region" description="Helical" evidence="9">
    <location>
        <begin position="51"/>
        <end position="69"/>
    </location>
</feature>
<sequence length="298" mass="32933">MIMRDYPSSFQLFFILKGSVIPKIYGKIIGVAVLSIAVLLVDQLLWELPHVSIGAMGIFGVALSLFLGFRNNAAYDRWWEARKLWGNMIADIRNLGRSLTIFMPDSTKHREILSLAVAFAHLHRGFLRGVDASDAVTPWIGADLAKSLSARKNPANAALNELSQKIKDDQSLSGFGQLKIAELLLSLGASQAGCERIVTTPLPYVYSLLVRRTTYLYCGLLPFALIESTGWFAPFFSAVVAYVFFGLQAVTNELELPFRHVQNGLALDAMCRTIEISVCETLDLDPPADWAVVDHVLT</sequence>
<keyword evidence="4 9" id="KW-0812">Transmembrane</keyword>
<protein>
    <recommendedName>
        <fullName evidence="12">Bestrophin</fullName>
    </recommendedName>
</protein>
<evidence type="ECO:0000256" key="8">
    <source>
        <dbReference type="ARBA" id="ARBA00034708"/>
    </source>
</evidence>
<dbReference type="RefSeq" id="WP_099592514.1">
    <property type="nucleotide sequence ID" value="NZ_MDGM01000012.1"/>
</dbReference>
<keyword evidence="5 9" id="KW-1133">Transmembrane helix</keyword>
<evidence type="ECO:0000313" key="10">
    <source>
        <dbReference type="EMBL" id="PIB24233.1"/>
    </source>
</evidence>
<comment type="caution">
    <text evidence="10">The sequence shown here is derived from an EMBL/GenBank/DDBJ whole genome shotgun (WGS) entry which is preliminary data.</text>
</comment>
<evidence type="ECO:0000256" key="9">
    <source>
        <dbReference type="SAM" id="Phobius"/>
    </source>
</evidence>
<evidence type="ECO:0008006" key="12">
    <source>
        <dbReference type="Google" id="ProtNLM"/>
    </source>
</evidence>